<dbReference type="EMBL" id="VYSA01000001">
    <property type="protein sequence ID" value="KAA9110770.1"/>
    <property type="molecule type" value="Genomic_DNA"/>
</dbReference>
<name>A0A5J5J429_9MICO</name>
<evidence type="ECO:0000256" key="4">
    <source>
        <dbReference type="ARBA" id="ARBA00023136"/>
    </source>
</evidence>
<dbReference type="GO" id="GO:0043190">
    <property type="term" value="C:ATP-binding cassette (ABC) transporter complex"/>
    <property type="evidence" value="ECO:0007669"/>
    <property type="project" value="InterPro"/>
</dbReference>
<gene>
    <name evidence="8" type="ORF">F6B43_03790</name>
</gene>
<keyword evidence="6" id="KW-1003">Cell membrane</keyword>
<dbReference type="InterPro" id="IPR047817">
    <property type="entry name" value="ABC2_TM_bact-type"/>
</dbReference>
<feature type="transmembrane region" description="Helical" evidence="6">
    <location>
        <begin position="190"/>
        <end position="208"/>
    </location>
</feature>
<dbReference type="AlphaFoldDB" id="A0A5J5J429"/>
<dbReference type="PIRSF" id="PIRSF006648">
    <property type="entry name" value="DrrB"/>
    <property type="match status" value="1"/>
</dbReference>
<keyword evidence="3 6" id="KW-1133">Transmembrane helix</keyword>
<dbReference type="Proteomes" id="UP000325827">
    <property type="component" value="Unassembled WGS sequence"/>
</dbReference>
<comment type="caution">
    <text evidence="8">The sequence shown here is derived from an EMBL/GenBank/DDBJ whole genome shotgun (WGS) entry which is preliminary data.</text>
</comment>
<dbReference type="PANTHER" id="PTHR43027">
    <property type="entry name" value="DOXORUBICIN RESISTANCE ABC TRANSPORTER PERMEASE PROTEIN DRRC-RELATED"/>
    <property type="match status" value="1"/>
</dbReference>
<keyword evidence="2 6" id="KW-0812">Transmembrane</keyword>
<proteinExistence type="inferred from homology"/>
<accession>A0A5J5J429</accession>
<dbReference type="InterPro" id="IPR013525">
    <property type="entry name" value="ABC2_TM"/>
</dbReference>
<feature type="transmembrane region" description="Helical" evidence="6">
    <location>
        <begin position="156"/>
        <end position="178"/>
    </location>
</feature>
<dbReference type="PANTHER" id="PTHR43027:SF1">
    <property type="entry name" value="DOXORUBICIN RESISTANCE ABC TRANSPORTER PERMEASE PROTEIN DRRC-RELATED"/>
    <property type="match status" value="1"/>
</dbReference>
<organism evidence="8 9">
    <name type="scientific">Microbacterium rhizomatis</name>
    <dbReference type="NCBI Taxonomy" id="1631477"/>
    <lineage>
        <taxon>Bacteria</taxon>
        <taxon>Bacillati</taxon>
        <taxon>Actinomycetota</taxon>
        <taxon>Actinomycetes</taxon>
        <taxon>Micrococcales</taxon>
        <taxon>Microbacteriaceae</taxon>
        <taxon>Microbacterium</taxon>
    </lineage>
</organism>
<reference evidence="9" key="1">
    <citation type="submission" date="2019-09" db="EMBL/GenBank/DDBJ databases">
        <title>Mumia zhuanghuii sp. nov. isolated from the intestinal contents of plateau pika (Ochotona curzoniae) in the Qinghai-Tibet plateau of China.</title>
        <authorList>
            <person name="Tian Z."/>
        </authorList>
    </citation>
    <scope>NUCLEOTIDE SEQUENCE [LARGE SCALE GENOMIC DNA]</scope>
    <source>
        <strain evidence="9">JCM 30598</strain>
    </source>
</reference>
<comment type="similarity">
    <text evidence="6">Belongs to the ABC-2 integral membrane protein family.</text>
</comment>
<protein>
    <recommendedName>
        <fullName evidence="6">Transport permease protein</fullName>
    </recommendedName>
</protein>
<dbReference type="Pfam" id="PF01061">
    <property type="entry name" value="ABC2_membrane"/>
    <property type="match status" value="1"/>
</dbReference>
<dbReference type="InterPro" id="IPR000412">
    <property type="entry name" value="ABC_2_transport"/>
</dbReference>
<keyword evidence="4 6" id="KW-0472">Membrane</keyword>
<evidence type="ECO:0000256" key="3">
    <source>
        <dbReference type="ARBA" id="ARBA00022989"/>
    </source>
</evidence>
<dbReference type="GO" id="GO:0140359">
    <property type="term" value="F:ABC-type transporter activity"/>
    <property type="evidence" value="ECO:0007669"/>
    <property type="project" value="InterPro"/>
</dbReference>
<keyword evidence="5" id="KW-0046">Antibiotic resistance</keyword>
<feature type="transmembrane region" description="Helical" evidence="6">
    <location>
        <begin position="249"/>
        <end position="273"/>
    </location>
</feature>
<dbReference type="InterPro" id="IPR052902">
    <property type="entry name" value="ABC-2_transporter"/>
</dbReference>
<dbReference type="OrthoDB" id="9786643at2"/>
<keyword evidence="6" id="KW-0813">Transport</keyword>
<dbReference type="PROSITE" id="PS51012">
    <property type="entry name" value="ABC_TM2"/>
    <property type="match status" value="1"/>
</dbReference>
<evidence type="ECO:0000256" key="2">
    <source>
        <dbReference type="ARBA" id="ARBA00022692"/>
    </source>
</evidence>
<comment type="subcellular location">
    <subcellularLocation>
        <location evidence="6">Cell membrane</location>
        <topology evidence="6">Multi-pass membrane protein</topology>
    </subcellularLocation>
    <subcellularLocation>
        <location evidence="1">Membrane</location>
        <topology evidence="1">Multi-pass membrane protein</topology>
    </subcellularLocation>
</comment>
<sequence length="280" mass="29994">MNVRAGERIAPLPRGRSARIGGLRVGYEVRAYFRQTDTLFFTFLFPVLMLAIFATAFSSQSFGPADATISAAAYYLPGMLAAGILLSGLQNLGVDIAVERADGTLKRYAGSPMPIGSYFMGKMGQVAVTASLQATVLILVAWAVWHVELPSTAQAWATFAWVFVLGVSCSAVLGIAVSALPRSGKSAQSVIVPIALILQFISGVYIAFDVLPEWMQQIASVFPLRWTAAGMRAVFLPTAFEGAEPGGTWALPLVAIVCSVWLVVGLVVCALTFRWNPKDR</sequence>
<evidence type="ECO:0000256" key="5">
    <source>
        <dbReference type="ARBA" id="ARBA00023251"/>
    </source>
</evidence>
<feature type="transmembrane region" description="Helical" evidence="6">
    <location>
        <begin position="119"/>
        <end position="144"/>
    </location>
</feature>
<evidence type="ECO:0000313" key="8">
    <source>
        <dbReference type="EMBL" id="KAA9110770.1"/>
    </source>
</evidence>
<feature type="transmembrane region" description="Helical" evidence="6">
    <location>
        <begin position="39"/>
        <end position="62"/>
    </location>
</feature>
<keyword evidence="9" id="KW-1185">Reference proteome</keyword>
<evidence type="ECO:0000313" key="9">
    <source>
        <dbReference type="Proteomes" id="UP000325827"/>
    </source>
</evidence>
<evidence type="ECO:0000256" key="6">
    <source>
        <dbReference type="RuleBase" id="RU361157"/>
    </source>
</evidence>
<feature type="transmembrane region" description="Helical" evidence="6">
    <location>
        <begin position="74"/>
        <end position="98"/>
    </location>
</feature>
<feature type="domain" description="ABC transmembrane type-2" evidence="7">
    <location>
        <begin position="37"/>
        <end position="276"/>
    </location>
</feature>
<dbReference type="GO" id="GO:0046677">
    <property type="term" value="P:response to antibiotic"/>
    <property type="evidence" value="ECO:0007669"/>
    <property type="project" value="UniProtKB-KW"/>
</dbReference>
<evidence type="ECO:0000256" key="1">
    <source>
        <dbReference type="ARBA" id="ARBA00004141"/>
    </source>
</evidence>
<evidence type="ECO:0000259" key="7">
    <source>
        <dbReference type="PROSITE" id="PS51012"/>
    </source>
</evidence>
<dbReference type="RefSeq" id="WP_150447543.1">
    <property type="nucleotide sequence ID" value="NZ_VYSA01000001.1"/>
</dbReference>